<dbReference type="Proteomes" id="UP000288178">
    <property type="component" value="Unassembled WGS sequence"/>
</dbReference>
<sequence length="304" mass="32211">MKNSFVIAAAALAAGSAFAQGSTEIYGRINLTAERQELNGAKDTGIYDNSSRIGIRGTEDLGGGLKAGFVIEHGFNADTGAAAGAMWGRESTVSLGGSFGTIRLGNMPASEGYFATADYVSMHNHDTGSSADALYGFVAIAGTLNSAIAYTSPTVNGLRFDLQYGLKENVKPDAPLSMAVNYDAGAMHLGLGYEEYDGQKSTALRGLWEMGAITVGGYYERGSGTVSYNNFRIAGMYTMGASEFHLNLGKRSGENGLADGDQFTVAYNYNLSKRTRVHVFYTNLDLANGAVDFSSYGVGLRHNF</sequence>
<dbReference type="PRINTS" id="PR00184">
    <property type="entry name" value="NEISSPPORIN"/>
</dbReference>
<comment type="subcellular location">
    <subcellularLocation>
        <location evidence="1">Cell outer membrane</location>
        <topology evidence="1">Multi-pass membrane protein</topology>
    </subcellularLocation>
</comment>
<evidence type="ECO:0000313" key="14">
    <source>
        <dbReference type="Proteomes" id="UP000288178"/>
    </source>
</evidence>
<keyword evidence="3" id="KW-0813">Transport</keyword>
<name>A0A437K0W6_9BURK</name>
<dbReference type="CDD" id="cd00342">
    <property type="entry name" value="gram_neg_porins"/>
    <property type="match status" value="1"/>
</dbReference>
<dbReference type="InterPro" id="IPR023614">
    <property type="entry name" value="Porin_dom_sf"/>
</dbReference>
<dbReference type="InterPro" id="IPR050298">
    <property type="entry name" value="Gram-neg_bact_OMP"/>
</dbReference>
<keyword evidence="5" id="KW-0812">Transmembrane</keyword>
<evidence type="ECO:0000256" key="2">
    <source>
        <dbReference type="ARBA" id="ARBA00011233"/>
    </source>
</evidence>
<keyword evidence="4" id="KW-1134">Transmembrane beta strand</keyword>
<dbReference type="InterPro" id="IPR002299">
    <property type="entry name" value="Porin_Neis"/>
</dbReference>
<dbReference type="Gene3D" id="2.40.160.10">
    <property type="entry name" value="Porin"/>
    <property type="match status" value="1"/>
</dbReference>
<dbReference type="OrthoDB" id="6975458at2"/>
<evidence type="ECO:0000259" key="12">
    <source>
        <dbReference type="Pfam" id="PF13609"/>
    </source>
</evidence>
<dbReference type="GO" id="GO:0009279">
    <property type="term" value="C:cell outer membrane"/>
    <property type="evidence" value="ECO:0007669"/>
    <property type="project" value="UniProtKB-SubCell"/>
</dbReference>
<evidence type="ECO:0000313" key="13">
    <source>
        <dbReference type="EMBL" id="RVT54028.1"/>
    </source>
</evidence>
<evidence type="ECO:0000256" key="7">
    <source>
        <dbReference type="ARBA" id="ARBA00023065"/>
    </source>
</evidence>
<feature type="chain" id="PRO_5019417770" evidence="11">
    <location>
        <begin position="20"/>
        <end position="304"/>
    </location>
</feature>
<feature type="signal peptide" evidence="11">
    <location>
        <begin position="1"/>
        <end position="19"/>
    </location>
</feature>
<evidence type="ECO:0000256" key="4">
    <source>
        <dbReference type="ARBA" id="ARBA00022452"/>
    </source>
</evidence>
<proteinExistence type="predicted"/>
<evidence type="ECO:0000256" key="3">
    <source>
        <dbReference type="ARBA" id="ARBA00022448"/>
    </source>
</evidence>
<dbReference type="GO" id="GO:0046930">
    <property type="term" value="C:pore complex"/>
    <property type="evidence" value="ECO:0007669"/>
    <property type="project" value="UniProtKB-KW"/>
</dbReference>
<evidence type="ECO:0000256" key="11">
    <source>
        <dbReference type="SAM" id="SignalP"/>
    </source>
</evidence>
<evidence type="ECO:0000256" key="5">
    <source>
        <dbReference type="ARBA" id="ARBA00022692"/>
    </source>
</evidence>
<evidence type="ECO:0000256" key="9">
    <source>
        <dbReference type="ARBA" id="ARBA00023136"/>
    </source>
</evidence>
<dbReference type="PANTHER" id="PTHR34501:SF9">
    <property type="entry name" value="MAJOR OUTER MEMBRANE PROTEIN P.IA"/>
    <property type="match status" value="1"/>
</dbReference>
<comment type="subunit">
    <text evidence="2">Homotrimer.</text>
</comment>
<keyword evidence="7" id="KW-0406">Ion transport</keyword>
<keyword evidence="9" id="KW-0472">Membrane</keyword>
<dbReference type="SUPFAM" id="SSF56935">
    <property type="entry name" value="Porins"/>
    <property type="match status" value="1"/>
</dbReference>
<keyword evidence="14" id="KW-1185">Reference proteome</keyword>
<dbReference type="GO" id="GO:0006811">
    <property type="term" value="P:monoatomic ion transport"/>
    <property type="evidence" value="ECO:0007669"/>
    <property type="project" value="UniProtKB-KW"/>
</dbReference>
<keyword evidence="6 11" id="KW-0732">Signal</keyword>
<organism evidence="13 14">
    <name type="scientific">Rubrivivax albus</name>
    <dbReference type="NCBI Taxonomy" id="2499835"/>
    <lineage>
        <taxon>Bacteria</taxon>
        <taxon>Pseudomonadati</taxon>
        <taxon>Pseudomonadota</taxon>
        <taxon>Betaproteobacteria</taxon>
        <taxon>Burkholderiales</taxon>
        <taxon>Sphaerotilaceae</taxon>
        <taxon>Rubrivivax</taxon>
    </lineage>
</organism>
<comment type="caution">
    <text evidence="13">The sequence shown here is derived from an EMBL/GenBank/DDBJ whole genome shotgun (WGS) entry which is preliminary data.</text>
</comment>
<dbReference type="Pfam" id="PF13609">
    <property type="entry name" value="Porin_4"/>
    <property type="match status" value="1"/>
</dbReference>
<protein>
    <submittedName>
        <fullName evidence="13">Porin</fullName>
    </submittedName>
</protein>
<keyword evidence="8" id="KW-0626">Porin</keyword>
<reference evidence="13 14" key="1">
    <citation type="submission" date="2019-01" db="EMBL/GenBank/DDBJ databases">
        <authorList>
            <person name="Chen W.-M."/>
        </authorList>
    </citation>
    <scope>NUCLEOTIDE SEQUENCE [LARGE SCALE GENOMIC DNA]</scope>
    <source>
        <strain evidence="13 14">ICH-3</strain>
    </source>
</reference>
<evidence type="ECO:0000256" key="8">
    <source>
        <dbReference type="ARBA" id="ARBA00023114"/>
    </source>
</evidence>
<keyword evidence="10" id="KW-0998">Cell outer membrane</keyword>
<dbReference type="InterPro" id="IPR033900">
    <property type="entry name" value="Gram_neg_porin_domain"/>
</dbReference>
<dbReference type="EMBL" id="SACT01000001">
    <property type="protein sequence ID" value="RVT54028.1"/>
    <property type="molecule type" value="Genomic_DNA"/>
</dbReference>
<evidence type="ECO:0000256" key="10">
    <source>
        <dbReference type="ARBA" id="ARBA00023237"/>
    </source>
</evidence>
<dbReference type="RefSeq" id="WP_128195797.1">
    <property type="nucleotide sequence ID" value="NZ_SACT01000001.1"/>
</dbReference>
<accession>A0A437K0W6</accession>
<gene>
    <name evidence="13" type="ORF">ENE75_03910</name>
</gene>
<evidence type="ECO:0000256" key="1">
    <source>
        <dbReference type="ARBA" id="ARBA00004571"/>
    </source>
</evidence>
<feature type="domain" description="Porin" evidence="12">
    <location>
        <begin position="8"/>
        <end position="285"/>
    </location>
</feature>
<dbReference type="GO" id="GO:0015288">
    <property type="term" value="F:porin activity"/>
    <property type="evidence" value="ECO:0007669"/>
    <property type="project" value="UniProtKB-KW"/>
</dbReference>
<evidence type="ECO:0000256" key="6">
    <source>
        <dbReference type="ARBA" id="ARBA00022729"/>
    </source>
</evidence>
<dbReference type="AlphaFoldDB" id="A0A437K0W6"/>
<dbReference type="PANTHER" id="PTHR34501">
    <property type="entry name" value="PROTEIN YDDL-RELATED"/>
    <property type="match status" value="1"/>
</dbReference>